<accession>A0AAN6E8U2</accession>
<comment type="caution">
    <text evidence="3">The sequence shown here is derived from an EMBL/GenBank/DDBJ whole genome shotgun (WGS) entry which is preliminary data.</text>
</comment>
<feature type="chain" id="PRO_5042873998" description="Telomeric single stranded DNA binding POT1/Cdc13 domain-containing protein" evidence="2">
    <location>
        <begin position="17"/>
        <end position="460"/>
    </location>
</feature>
<evidence type="ECO:0000256" key="2">
    <source>
        <dbReference type="SAM" id="SignalP"/>
    </source>
</evidence>
<keyword evidence="4" id="KW-1185">Reference proteome</keyword>
<dbReference type="AlphaFoldDB" id="A0AAN6E8U2"/>
<dbReference type="EMBL" id="MU404350">
    <property type="protein sequence ID" value="KAI1618815.1"/>
    <property type="molecule type" value="Genomic_DNA"/>
</dbReference>
<organism evidence="3 4">
    <name type="scientific">Exophiala viscosa</name>
    <dbReference type="NCBI Taxonomy" id="2486360"/>
    <lineage>
        <taxon>Eukaryota</taxon>
        <taxon>Fungi</taxon>
        <taxon>Dikarya</taxon>
        <taxon>Ascomycota</taxon>
        <taxon>Pezizomycotina</taxon>
        <taxon>Eurotiomycetes</taxon>
        <taxon>Chaetothyriomycetidae</taxon>
        <taxon>Chaetothyriales</taxon>
        <taxon>Herpotrichiellaceae</taxon>
        <taxon>Exophiala</taxon>
    </lineage>
</organism>
<gene>
    <name evidence="3" type="ORF">EDD36DRAFT_43357</name>
</gene>
<evidence type="ECO:0000313" key="4">
    <source>
        <dbReference type="Proteomes" id="UP001203852"/>
    </source>
</evidence>
<reference evidence="3" key="1">
    <citation type="journal article" date="2022" name="bioRxiv">
        <title>Deciphering the potential niche of two novel black yeast fungi from a biological soil crust based on their genomes, phenotypes, and melanin regulation.</title>
        <authorList>
            <consortium name="DOE Joint Genome Institute"/>
            <person name="Carr E.C."/>
            <person name="Barton Q."/>
            <person name="Grambo S."/>
            <person name="Sullivan M."/>
            <person name="Renfro C.M."/>
            <person name="Kuo A."/>
            <person name="Pangilinan J."/>
            <person name="Lipzen A."/>
            <person name="Keymanesh K."/>
            <person name="Savage E."/>
            <person name="Barry K."/>
            <person name="Grigoriev I.V."/>
            <person name="Riekhof W.R."/>
            <person name="Harris S.S."/>
        </authorList>
    </citation>
    <scope>NUCLEOTIDE SEQUENCE</scope>
    <source>
        <strain evidence="3">JF 03-4F</strain>
    </source>
</reference>
<feature type="region of interest" description="Disordered" evidence="1">
    <location>
        <begin position="44"/>
        <end position="63"/>
    </location>
</feature>
<evidence type="ECO:0008006" key="5">
    <source>
        <dbReference type="Google" id="ProtNLM"/>
    </source>
</evidence>
<proteinExistence type="predicted"/>
<evidence type="ECO:0000313" key="3">
    <source>
        <dbReference type="EMBL" id="KAI1618815.1"/>
    </source>
</evidence>
<sequence length="460" mass="51851">MHDRAVALLQLKPCLAELLRTCVQPQNPIVRVEHVFGQALPRSHRNAAAHEQDGNADHASDGKQSDKAVTSCLRLVLSDGHLQIHAVLARHLHTRELLELQRGDLVRIKKFHLRKAARLNGQGRVIYLGVENCEWVGRELSEEPQFESEGEFLREEADTTDMPPKPLSSYNDTILDLDLMKKRSIDAMGSGRKHGKIGRTELQLPGACISTPQKRPRNNWCESDDDEDSFETITVTPLKMEKRRNMLRQISQDTHNIQHDSSNLEANNPPQINDDAQSMMPCRTAQPTDDFIALYGAQNHEVKIKPPPAFAITAPVHTLSSLLDPKSTLPRRSYTCTILAVVSWVSPSTIHKANTSFPPKRHVKVHDPTISSRQAGVTLAVYVDAKNFLPEVGTIALLQGVVMQRFGDDIILNKYATPIDDKADHNRCDWFVTDEELLIRMGFDMLTMRGWWQERASKKT</sequence>
<evidence type="ECO:0000256" key="1">
    <source>
        <dbReference type="SAM" id="MobiDB-lite"/>
    </source>
</evidence>
<feature type="compositionally biased region" description="Basic and acidic residues" evidence="1">
    <location>
        <begin position="48"/>
        <end position="63"/>
    </location>
</feature>
<feature type="signal peptide" evidence="2">
    <location>
        <begin position="1"/>
        <end position="16"/>
    </location>
</feature>
<dbReference type="Proteomes" id="UP001203852">
    <property type="component" value="Unassembled WGS sequence"/>
</dbReference>
<name>A0AAN6E8U2_9EURO</name>
<protein>
    <recommendedName>
        <fullName evidence="5">Telomeric single stranded DNA binding POT1/Cdc13 domain-containing protein</fullName>
    </recommendedName>
</protein>
<keyword evidence="2" id="KW-0732">Signal</keyword>